<name>A0A6J7W8X5_9CAUD</name>
<gene>
    <name evidence="1" type="ORF">UFOVP156_13</name>
</gene>
<protein>
    <submittedName>
        <fullName evidence="1">Uncharacterized protein</fullName>
    </submittedName>
</protein>
<proteinExistence type="predicted"/>
<reference evidence="1" key="1">
    <citation type="submission" date="2020-05" db="EMBL/GenBank/DDBJ databases">
        <authorList>
            <person name="Chiriac C."/>
            <person name="Salcher M."/>
            <person name="Ghai R."/>
            <person name="Kavagutti S V."/>
        </authorList>
    </citation>
    <scope>NUCLEOTIDE SEQUENCE</scope>
</reference>
<sequence>MSGTTYAQVIDGSVVNVIEASADFIAQLDDSALYVQAFHDANGEPEKRFNYPQVGDTYDQTSDAFYCPTQPYPSWSLSAAFKWQAPTPMPTDGMPYRWDESTLAWKELVLA</sequence>
<evidence type="ECO:0000313" key="1">
    <source>
        <dbReference type="EMBL" id="CAB5178581.1"/>
    </source>
</evidence>
<dbReference type="EMBL" id="LR798205">
    <property type="protein sequence ID" value="CAB5178581.1"/>
    <property type="molecule type" value="Genomic_DNA"/>
</dbReference>
<accession>A0A6J7W8X5</accession>
<organism evidence="1">
    <name type="scientific">uncultured Caudovirales phage</name>
    <dbReference type="NCBI Taxonomy" id="2100421"/>
    <lineage>
        <taxon>Viruses</taxon>
        <taxon>Duplodnaviria</taxon>
        <taxon>Heunggongvirae</taxon>
        <taxon>Uroviricota</taxon>
        <taxon>Caudoviricetes</taxon>
        <taxon>Peduoviridae</taxon>
        <taxon>Maltschvirus</taxon>
        <taxon>Maltschvirus maltsch</taxon>
    </lineage>
</organism>